<name>A0A1E3L1R0_9BACL</name>
<dbReference type="Gene3D" id="3.30.1240.10">
    <property type="match status" value="1"/>
</dbReference>
<keyword evidence="2" id="KW-1185">Reference proteome</keyword>
<comment type="caution">
    <text evidence="1">The sequence shown here is derived from an EMBL/GenBank/DDBJ whole genome shotgun (WGS) entry which is preliminary data.</text>
</comment>
<dbReference type="SUPFAM" id="SSF56784">
    <property type="entry name" value="HAD-like"/>
    <property type="match status" value="1"/>
</dbReference>
<evidence type="ECO:0000313" key="2">
    <source>
        <dbReference type="Proteomes" id="UP000094578"/>
    </source>
</evidence>
<dbReference type="GO" id="GO:0000287">
    <property type="term" value="F:magnesium ion binding"/>
    <property type="evidence" value="ECO:0007669"/>
    <property type="project" value="TreeGrafter"/>
</dbReference>
<dbReference type="STRING" id="1886670.PTI45_03048"/>
<dbReference type="EMBL" id="MDER01000051">
    <property type="protein sequence ID" value="ODP27593.1"/>
    <property type="molecule type" value="Genomic_DNA"/>
</dbReference>
<dbReference type="NCBIfam" id="TIGR01484">
    <property type="entry name" value="HAD-SF-IIB"/>
    <property type="match status" value="1"/>
</dbReference>
<accession>A0A1E3L1R0</accession>
<dbReference type="InterPro" id="IPR006379">
    <property type="entry name" value="HAD-SF_hydro_IIB"/>
</dbReference>
<dbReference type="AlphaFoldDB" id="A0A1E3L1R0"/>
<dbReference type="CDD" id="cd07516">
    <property type="entry name" value="HAD_Pase"/>
    <property type="match status" value="1"/>
</dbReference>
<evidence type="ECO:0000313" key="1">
    <source>
        <dbReference type="EMBL" id="ODP27593.1"/>
    </source>
</evidence>
<sequence>MSIDQSMHMPIRWIVSDVDGTLLDTHQQISPYIQQRIRTFTERGGYFTLATGRSLMSVQPFIELLHLTNPLILYNGAKIYDPLQACFLEEQFVSKSHVQWIFNHYYSIRQPFDLDLLVFHQEQIYCTRITPRIQCWIDKEQVEVQVITLMGLEHIAEQITKMMLLGEPESLTLFQQQIEFLNTVKSEHDILEILPFGINKGTALQQLITMTGSQPDEVLAVGDHLNDVEMIKLAGHGVAMQNAHSDLKQVANWITVKTNNEEALVEIIDHVEQSWTEQYNPVIR</sequence>
<proteinExistence type="predicted"/>
<dbReference type="PANTHER" id="PTHR10000:SF8">
    <property type="entry name" value="HAD SUPERFAMILY HYDROLASE-LIKE, TYPE 3"/>
    <property type="match status" value="1"/>
</dbReference>
<dbReference type="GO" id="GO:0005829">
    <property type="term" value="C:cytosol"/>
    <property type="evidence" value="ECO:0007669"/>
    <property type="project" value="TreeGrafter"/>
</dbReference>
<dbReference type="SFLD" id="SFLDS00003">
    <property type="entry name" value="Haloacid_Dehalogenase"/>
    <property type="match status" value="1"/>
</dbReference>
<dbReference type="InterPro" id="IPR036412">
    <property type="entry name" value="HAD-like_sf"/>
</dbReference>
<dbReference type="SFLD" id="SFLDG01140">
    <property type="entry name" value="C2.B:_Phosphomannomutase_and_P"/>
    <property type="match status" value="1"/>
</dbReference>
<dbReference type="PANTHER" id="PTHR10000">
    <property type="entry name" value="PHOSPHOSERINE PHOSPHATASE"/>
    <property type="match status" value="1"/>
</dbReference>
<organism evidence="1 2">
    <name type="scientific">Paenibacillus nuruki</name>
    <dbReference type="NCBI Taxonomy" id="1886670"/>
    <lineage>
        <taxon>Bacteria</taxon>
        <taxon>Bacillati</taxon>
        <taxon>Bacillota</taxon>
        <taxon>Bacilli</taxon>
        <taxon>Bacillales</taxon>
        <taxon>Paenibacillaceae</taxon>
        <taxon>Paenibacillus</taxon>
    </lineage>
</organism>
<dbReference type="GO" id="GO:0016791">
    <property type="term" value="F:phosphatase activity"/>
    <property type="evidence" value="ECO:0007669"/>
    <property type="project" value="TreeGrafter"/>
</dbReference>
<dbReference type="NCBIfam" id="TIGR00099">
    <property type="entry name" value="Cof-subfamily"/>
    <property type="match status" value="1"/>
</dbReference>
<dbReference type="Gene3D" id="3.40.50.1000">
    <property type="entry name" value="HAD superfamily/HAD-like"/>
    <property type="match status" value="1"/>
</dbReference>
<dbReference type="Proteomes" id="UP000094578">
    <property type="component" value="Unassembled WGS sequence"/>
</dbReference>
<dbReference type="Pfam" id="PF08282">
    <property type="entry name" value="Hydrolase_3"/>
    <property type="match status" value="1"/>
</dbReference>
<reference evidence="1 2" key="1">
    <citation type="submission" date="2016-08" db="EMBL/GenBank/DDBJ databases">
        <title>Genome sequencing of Paenibacillus sp. TI45-13ar, isolated from Korean traditional nuruk.</title>
        <authorList>
            <person name="Kim S.-J."/>
        </authorList>
    </citation>
    <scope>NUCLEOTIDE SEQUENCE [LARGE SCALE GENOMIC DNA]</scope>
    <source>
        <strain evidence="1 2">TI45-13ar</strain>
    </source>
</reference>
<gene>
    <name evidence="1" type="ORF">PTI45_03048</name>
</gene>
<dbReference type="InterPro" id="IPR023214">
    <property type="entry name" value="HAD_sf"/>
</dbReference>
<protein>
    <submittedName>
        <fullName evidence="1">Putative phosphatase</fullName>
    </submittedName>
</protein>
<dbReference type="InterPro" id="IPR000150">
    <property type="entry name" value="Cof"/>
</dbReference>
<dbReference type="RefSeq" id="WP_069328444.1">
    <property type="nucleotide sequence ID" value="NZ_MDER01000051.1"/>
</dbReference>